<dbReference type="InterPro" id="IPR000192">
    <property type="entry name" value="Aminotrans_V_dom"/>
</dbReference>
<dbReference type="InterPro" id="IPR015421">
    <property type="entry name" value="PyrdxlP-dep_Trfase_major"/>
</dbReference>
<dbReference type="AlphaFoldDB" id="A0AAP6JGS6"/>
<protein>
    <recommendedName>
        <fullName evidence="12">Phosphoserine aminotransferase</fullName>
        <ecNumber evidence="12">2.6.1.52</ecNumber>
    </recommendedName>
    <alternativeName>
        <fullName evidence="12">Phosphohydroxythreonine aminotransferase</fullName>
        <shortName evidence="12">PSAT</shortName>
    </alternativeName>
</protein>
<dbReference type="GO" id="GO:0004648">
    <property type="term" value="F:O-phospho-L-serine:2-oxoglutarate aminotransferase activity"/>
    <property type="evidence" value="ECO:0007669"/>
    <property type="project" value="UniProtKB-UniRule"/>
</dbReference>
<feature type="binding site" evidence="12">
    <location>
        <position position="171"/>
    </location>
    <ligand>
        <name>pyridoxal 5'-phosphate</name>
        <dbReference type="ChEBI" id="CHEBI:597326"/>
    </ligand>
</feature>
<dbReference type="GO" id="GO:0006564">
    <property type="term" value="P:L-serine biosynthetic process"/>
    <property type="evidence" value="ECO:0007669"/>
    <property type="project" value="UniProtKB-UniRule"/>
</dbReference>
<organism evidence="14 15">
    <name type="scientific">Natronospira elongata</name>
    <dbReference type="NCBI Taxonomy" id="3110268"/>
    <lineage>
        <taxon>Bacteria</taxon>
        <taxon>Pseudomonadati</taxon>
        <taxon>Pseudomonadota</taxon>
        <taxon>Gammaproteobacteria</taxon>
        <taxon>Natronospirales</taxon>
        <taxon>Natronospiraceae</taxon>
        <taxon>Natronospira</taxon>
    </lineage>
</organism>
<feature type="binding site" evidence="12">
    <location>
        <position position="103"/>
    </location>
    <ligand>
        <name>pyridoxal 5'-phosphate</name>
        <dbReference type="ChEBI" id="CHEBI:597326"/>
    </ligand>
</feature>
<dbReference type="Proteomes" id="UP001302316">
    <property type="component" value="Unassembled WGS sequence"/>
</dbReference>
<evidence type="ECO:0000256" key="5">
    <source>
        <dbReference type="ARBA" id="ARBA00022605"/>
    </source>
</evidence>
<keyword evidence="6 12" id="KW-0808">Transferase</keyword>
<evidence type="ECO:0000256" key="6">
    <source>
        <dbReference type="ARBA" id="ARBA00022679"/>
    </source>
</evidence>
<dbReference type="InterPro" id="IPR022278">
    <property type="entry name" value="Pser_aminoTfrase"/>
</dbReference>
<dbReference type="FunFam" id="3.90.1150.10:FF:000006">
    <property type="entry name" value="Phosphoserine aminotransferase"/>
    <property type="match status" value="1"/>
</dbReference>
<comment type="pathway">
    <text evidence="2 12">Amino-acid biosynthesis; L-serine biosynthesis; L-serine from 3-phospho-D-glycerate: step 2/3.</text>
</comment>
<dbReference type="GO" id="GO:0008615">
    <property type="term" value="P:pyridoxine biosynthetic process"/>
    <property type="evidence" value="ECO:0007669"/>
    <property type="project" value="UniProtKB-UniRule"/>
</dbReference>
<evidence type="ECO:0000256" key="10">
    <source>
        <dbReference type="ARBA" id="ARBA00047630"/>
    </source>
</evidence>
<dbReference type="InterPro" id="IPR015422">
    <property type="entry name" value="PyrdxlP-dep_Trfase_small"/>
</dbReference>
<feature type="binding site" evidence="12">
    <location>
        <begin position="77"/>
        <end position="78"/>
    </location>
    <ligand>
        <name>pyridoxal 5'-phosphate</name>
        <dbReference type="ChEBI" id="CHEBI:597326"/>
    </ligand>
</feature>
<keyword evidence="8 12" id="KW-0664">Pyridoxine biosynthesis</keyword>
<comment type="catalytic activity">
    <reaction evidence="10 12">
        <text>4-(phosphooxy)-L-threonine + 2-oxoglutarate = (R)-3-hydroxy-2-oxo-4-phosphooxybutanoate + L-glutamate</text>
        <dbReference type="Rhea" id="RHEA:16573"/>
        <dbReference type="ChEBI" id="CHEBI:16810"/>
        <dbReference type="ChEBI" id="CHEBI:29985"/>
        <dbReference type="ChEBI" id="CHEBI:58452"/>
        <dbReference type="ChEBI" id="CHEBI:58538"/>
        <dbReference type="EC" id="2.6.1.52"/>
    </reaction>
</comment>
<comment type="similarity">
    <text evidence="3 12">Belongs to the class-V pyridoxal-phosphate-dependent aminotransferase family. SerC subfamily.</text>
</comment>
<evidence type="ECO:0000256" key="2">
    <source>
        <dbReference type="ARBA" id="ARBA00005099"/>
    </source>
</evidence>
<keyword evidence="9 12" id="KW-0718">Serine biosynthesis</keyword>
<evidence type="ECO:0000259" key="13">
    <source>
        <dbReference type="Pfam" id="PF00266"/>
    </source>
</evidence>
<evidence type="ECO:0000256" key="3">
    <source>
        <dbReference type="ARBA" id="ARBA00006904"/>
    </source>
</evidence>
<accession>A0AAP6JGS6</accession>
<keyword evidence="12" id="KW-0963">Cytoplasm</keyword>
<feature type="domain" description="Aminotransferase class V" evidence="13">
    <location>
        <begin position="6"/>
        <end position="347"/>
    </location>
</feature>
<comment type="caution">
    <text evidence="14">The sequence shown here is derived from an EMBL/GenBank/DDBJ whole genome shotgun (WGS) entry which is preliminary data.</text>
</comment>
<keyword evidence="4 12" id="KW-0032">Aminotransferase</keyword>
<evidence type="ECO:0000313" key="14">
    <source>
        <dbReference type="EMBL" id="MEA5446406.1"/>
    </source>
</evidence>
<dbReference type="EC" id="2.6.1.52" evidence="12"/>
<evidence type="ECO:0000256" key="4">
    <source>
        <dbReference type="ARBA" id="ARBA00022576"/>
    </source>
</evidence>
<evidence type="ECO:0000313" key="15">
    <source>
        <dbReference type="Proteomes" id="UP001302316"/>
    </source>
</evidence>
<evidence type="ECO:0000256" key="11">
    <source>
        <dbReference type="ARBA" id="ARBA00049007"/>
    </source>
</evidence>
<dbReference type="Pfam" id="PF00266">
    <property type="entry name" value="Aminotran_5"/>
    <property type="match status" value="1"/>
</dbReference>
<comment type="catalytic activity">
    <reaction evidence="11 12">
        <text>O-phospho-L-serine + 2-oxoglutarate = 3-phosphooxypyruvate + L-glutamate</text>
        <dbReference type="Rhea" id="RHEA:14329"/>
        <dbReference type="ChEBI" id="CHEBI:16810"/>
        <dbReference type="ChEBI" id="CHEBI:18110"/>
        <dbReference type="ChEBI" id="CHEBI:29985"/>
        <dbReference type="ChEBI" id="CHEBI:57524"/>
        <dbReference type="EC" id="2.6.1.52"/>
    </reaction>
</comment>
<dbReference type="PANTHER" id="PTHR43247:SF1">
    <property type="entry name" value="PHOSPHOSERINE AMINOTRANSFERASE"/>
    <property type="match status" value="1"/>
</dbReference>
<feature type="binding site" evidence="12">
    <location>
        <position position="43"/>
    </location>
    <ligand>
        <name>L-glutamate</name>
        <dbReference type="ChEBI" id="CHEBI:29985"/>
    </ligand>
</feature>
<keyword evidence="7 12" id="KW-0663">Pyridoxal phosphate</keyword>
<evidence type="ECO:0000256" key="8">
    <source>
        <dbReference type="ARBA" id="ARBA00023096"/>
    </source>
</evidence>
<dbReference type="EMBL" id="JAYGII010000031">
    <property type="protein sequence ID" value="MEA5446406.1"/>
    <property type="molecule type" value="Genomic_DNA"/>
</dbReference>
<feature type="binding site" evidence="12">
    <location>
        <position position="151"/>
    </location>
    <ligand>
        <name>pyridoxal 5'-phosphate</name>
        <dbReference type="ChEBI" id="CHEBI:597326"/>
    </ligand>
</feature>
<name>A0AAP6JGS6_9GAMM</name>
<keyword evidence="5 12" id="KW-0028">Amino-acid biosynthesis</keyword>
<keyword evidence="15" id="KW-1185">Reference proteome</keyword>
<evidence type="ECO:0000256" key="1">
    <source>
        <dbReference type="ARBA" id="ARBA00004915"/>
    </source>
</evidence>
<dbReference type="SUPFAM" id="SSF53383">
    <property type="entry name" value="PLP-dependent transferases"/>
    <property type="match status" value="1"/>
</dbReference>
<dbReference type="PANTHER" id="PTHR43247">
    <property type="entry name" value="PHOSPHOSERINE AMINOTRANSFERASE"/>
    <property type="match status" value="1"/>
</dbReference>
<gene>
    <name evidence="12 14" type="primary">serC</name>
    <name evidence="14" type="ORF">VCB98_11305</name>
</gene>
<comment type="cofactor">
    <cofactor evidence="12">
        <name>pyridoxal 5'-phosphate</name>
        <dbReference type="ChEBI" id="CHEBI:597326"/>
    </cofactor>
    <text evidence="12">Binds 1 pyridoxal phosphate per subunit.</text>
</comment>
<dbReference type="InterPro" id="IPR015424">
    <property type="entry name" value="PyrdxlP-dep_Trfase"/>
</dbReference>
<feature type="binding site" evidence="12">
    <location>
        <begin position="236"/>
        <end position="237"/>
    </location>
    <ligand>
        <name>pyridoxal 5'-phosphate</name>
        <dbReference type="ChEBI" id="CHEBI:597326"/>
    </ligand>
</feature>
<comment type="pathway">
    <text evidence="1 12">Cofactor biosynthesis; pyridoxine 5'-phosphate biosynthesis; pyridoxine 5'-phosphate from D-erythrose 4-phosphate: step 3/5.</text>
</comment>
<reference evidence="14 15" key="1">
    <citation type="submission" date="2023-12" db="EMBL/GenBank/DDBJ databases">
        <title>Whole-genome sequencing of halo(alkali)philic microorganisms from hypersaline lakes.</title>
        <authorList>
            <person name="Sorokin D.Y."/>
            <person name="Merkel A.Y."/>
            <person name="Messina E."/>
            <person name="Yakimov M."/>
        </authorList>
    </citation>
    <scope>NUCLEOTIDE SEQUENCE [LARGE SCALE GENOMIC DNA]</scope>
    <source>
        <strain evidence="14 15">AB-CW1</strain>
    </source>
</reference>
<dbReference type="Gene3D" id="3.90.1150.10">
    <property type="entry name" value="Aspartate Aminotransferase, domain 1"/>
    <property type="match status" value="1"/>
</dbReference>
<dbReference type="GO" id="GO:0030170">
    <property type="term" value="F:pyridoxal phosphate binding"/>
    <property type="evidence" value="ECO:0007669"/>
    <property type="project" value="UniProtKB-UniRule"/>
</dbReference>
<dbReference type="NCBIfam" id="TIGR01364">
    <property type="entry name" value="serC_1"/>
    <property type="match status" value="1"/>
</dbReference>
<dbReference type="GO" id="GO:0005737">
    <property type="term" value="C:cytoplasm"/>
    <property type="evidence" value="ECO:0007669"/>
    <property type="project" value="UniProtKB-SubCell"/>
</dbReference>
<evidence type="ECO:0000256" key="9">
    <source>
        <dbReference type="ARBA" id="ARBA00023299"/>
    </source>
</evidence>
<feature type="modified residue" description="N6-(pyridoxal phosphate)lysine" evidence="12">
    <location>
        <position position="195"/>
    </location>
</feature>
<evidence type="ECO:0000256" key="12">
    <source>
        <dbReference type="HAMAP-Rule" id="MF_00160"/>
    </source>
</evidence>
<comment type="caution">
    <text evidence="12">Lacks conserved residue(s) required for the propagation of feature annotation.</text>
</comment>
<dbReference type="NCBIfam" id="NF003764">
    <property type="entry name" value="PRK05355.1"/>
    <property type="match status" value="1"/>
</dbReference>
<comment type="subcellular location">
    <subcellularLocation>
        <location evidence="12">Cytoplasm</location>
    </subcellularLocation>
</comment>
<dbReference type="PIRSF" id="PIRSF000525">
    <property type="entry name" value="SerC"/>
    <property type="match status" value="1"/>
</dbReference>
<dbReference type="Gene3D" id="3.40.640.10">
    <property type="entry name" value="Type I PLP-dependent aspartate aminotransferase-like (Major domain)"/>
    <property type="match status" value="1"/>
</dbReference>
<comment type="subunit">
    <text evidence="12">Homodimer.</text>
</comment>
<proteinExistence type="inferred from homology"/>
<feature type="binding site" evidence="12">
    <location>
        <position position="194"/>
    </location>
    <ligand>
        <name>pyridoxal 5'-phosphate</name>
        <dbReference type="ChEBI" id="CHEBI:597326"/>
    </ligand>
</feature>
<dbReference type="FunFam" id="3.40.640.10:FF:000010">
    <property type="entry name" value="Phosphoserine aminotransferase"/>
    <property type="match status" value="1"/>
</dbReference>
<evidence type="ECO:0000256" key="7">
    <source>
        <dbReference type="ARBA" id="ARBA00022898"/>
    </source>
</evidence>
<dbReference type="HAMAP" id="MF_00160">
    <property type="entry name" value="SerC_aminotrans_5"/>
    <property type="match status" value="1"/>
</dbReference>
<sequence length="359" mass="38979">MTQRAWNFSAGPAMLPGAVIERIQEELPDTNGSGMSAMEMSHRGADFRHIAEAAEADLRELMAIPDDYRVLFLQGGATALFSVLPLNLANGSGRADYVRTGHWSSKAIAEGRRFCQLHIAGDSEENEYTRVPDDYDFDPGADYVHVTPNETIHGLRFPDLPDTGAVPVVADLSSAILSEPINVRDYGLIYAGAQKNIGPAGLCIVIVREDLLTGAREGTPALMDLKAQAGAGSMLNTPPTFAWYVAGLVFQWLKAQGGVEAMAHRNRKKAELLYGAIDGSDFYRNPVVPACRSLMNVPFFLADSALEDRFKSEARDLGLLTLGGHRAVGGLRASIYNAMPLEGVQALVDFMADFERRYG</sequence>
<comment type="function">
    <text evidence="12">Catalyzes the reversible conversion of 3-phosphohydroxypyruvate to phosphoserine and of 3-hydroxy-2-oxo-4-phosphonooxybutanoate to phosphohydroxythreonine.</text>
</comment>